<feature type="signal peptide" evidence="1">
    <location>
        <begin position="1"/>
        <end position="22"/>
    </location>
</feature>
<dbReference type="EMBL" id="SZYD01000008">
    <property type="protein sequence ID" value="KAD5508791.1"/>
    <property type="molecule type" value="Genomic_DNA"/>
</dbReference>
<dbReference type="OrthoDB" id="1935666at2759"/>
<evidence type="ECO:0000256" key="1">
    <source>
        <dbReference type="SAM" id="SignalP"/>
    </source>
</evidence>
<proteinExistence type="predicted"/>
<feature type="chain" id="PRO_5024391959" evidence="1">
    <location>
        <begin position="23"/>
        <end position="227"/>
    </location>
</feature>
<gene>
    <name evidence="2" type="ORF">E3N88_16494</name>
</gene>
<protein>
    <submittedName>
        <fullName evidence="2">Uncharacterized protein</fullName>
    </submittedName>
</protein>
<keyword evidence="3" id="KW-1185">Reference proteome</keyword>
<name>A0A5N6NYJ7_9ASTR</name>
<evidence type="ECO:0000313" key="3">
    <source>
        <dbReference type="Proteomes" id="UP000326396"/>
    </source>
</evidence>
<dbReference type="PANTHER" id="PTHR35104:SF6">
    <property type="entry name" value="PROTEIN, PUTATIVE-RELATED"/>
    <property type="match status" value="1"/>
</dbReference>
<sequence>MPLEKLAILILVVVTTAPSATARPATEEIKKPTVKMLELPRHTTSPSDTMAPSPRGPVSCTTACMDICMVLEPNNDHVCEVGCEVGCTQIRGRGKIGGLQQVHKHNIAQHNHEDNGEVAEPPEMVFNTVLVASAATVSVDIWQSIACFSERISGEELFDLVVCFPLEQLGQFALCLWNFFCLPLSPADAYYHSYAYDGEDDSDSDSYLSSAGGCFSGYDPYSDDHSD</sequence>
<dbReference type="Proteomes" id="UP000326396">
    <property type="component" value="Linkage Group LG16"/>
</dbReference>
<dbReference type="PANTHER" id="PTHR35104">
    <property type="entry name" value="OS03G0807000 PROTEIN"/>
    <property type="match status" value="1"/>
</dbReference>
<keyword evidence="1" id="KW-0732">Signal</keyword>
<comment type="caution">
    <text evidence="2">The sequence shown here is derived from an EMBL/GenBank/DDBJ whole genome shotgun (WGS) entry which is preliminary data.</text>
</comment>
<evidence type="ECO:0000313" key="2">
    <source>
        <dbReference type="EMBL" id="KAD5508791.1"/>
    </source>
</evidence>
<organism evidence="2 3">
    <name type="scientific">Mikania micrantha</name>
    <name type="common">bitter vine</name>
    <dbReference type="NCBI Taxonomy" id="192012"/>
    <lineage>
        <taxon>Eukaryota</taxon>
        <taxon>Viridiplantae</taxon>
        <taxon>Streptophyta</taxon>
        <taxon>Embryophyta</taxon>
        <taxon>Tracheophyta</taxon>
        <taxon>Spermatophyta</taxon>
        <taxon>Magnoliopsida</taxon>
        <taxon>eudicotyledons</taxon>
        <taxon>Gunneridae</taxon>
        <taxon>Pentapetalae</taxon>
        <taxon>asterids</taxon>
        <taxon>campanulids</taxon>
        <taxon>Asterales</taxon>
        <taxon>Asteraceae</taxon>
        <taxon>Asteroideae</taxon>
        <taxon>Heliantheae alliance</taxon>
        <taxon>Eupatorieae</taxon>
        <taxon>Mikania</taxon>
    </lineage>
</organism>
<reference evidence="2 3" key="1">
    <citation type="submission" date="2019-05" db="EMBL/GenBank/DDBJ databases">
        <title>Mikania micrantha, genome provides insights into the molecular mechanism of rapid growth.</title>
        <authorList>
            <person name="Liu B."/>
        </authorList>
    </citation>
    <scope>NUCLEOTIDE SEQUENCE [LARGE SCALE GENOMIC DNA]</scope>
    <source>
        <strain evidence="2">NLD-2019</strain>
        <tissue evidence="2">Leaf</tissue>
    </source>
</reference>
<dbReference type="AlphaFoldDB" id="A0A5N6NYJ7"/>
<accession>A0A5N6NYJ7</accession>